<keyword evidence="8" id="KW-1185">Reference proteome</keyword>
<organism evidence="7 8">
    <name type="scientific">Aedes albopictus</name>
    <name type="common">Asian tiger mosquito</name>
    <name type="synonym">Stegomyia albopicta</name>
    <dbReference type="NCBI Taxonomy" id="7160"/>
    <lineage>
        <taxon>Eukaryota</taxon>
        <taxon>Metazoa</taxon>
        <taxon>Ecdysozoa</taxon>
        <taxon>Arthropoda</taxon>
        <taxon>Hexapoda</taxon>
        <taxon>Insecta</taxon>
        <taxon>Pterygota</taxon>
        <taxon>Neoptera</taxon>
        <taxon>Endopterygota</taxon>
        <taxon>Diptera</taxon>
        <taxon>Nematocera</taxon>
        <taxon>Culicoidea</taxon>
        <taxon>Culicidae</taxon>
        <taxon>Culicinae</taxon>
        <taxon>Aedini</taxon>
        <taxon>Aedes</taxon>
        <taxon>Stegomyia</taxon>
    </lineage>
</organism>
<evidence type="ECO:0000256" key="4">
    <source>
        <dbReference type="ARBA" id="ARBA00022729"/>
    </source>
</evidence>
<evidence type="ECO:0000256" key="1">
    <source>
        <dbReference type="ARBA" id="ARBA00004613"/>
    </source>
</evidence>
<evidence type="ECO:0000256" key="5">
    <source>
        <dbReference type="ARBA" id="ARBA00023157"/>
    </source>
</evidence>
<evidence type="ECO:0000256" key="2">
    <source>
        <dbReference type="ARBA" id="ARBA00008098"/>
    </source>
</evidence>
<evidence type="ECO:0000313" key="8">
    <source>
        <dbReference type="Proteomes" id="UP000069940"/>
    </source>
</evidence>
<proteinExistence type="inferred from homology"/>
<dbReference type="EnsemblMetazoa" id="AALFPA23_021063.R31069">
    <property type="protein sequence ID" value="AALFPA23_021063.P31069"/>
    <property type="gene ID" value="AALFPA23_021063"/>
</dbReference>
<reference evidence="8" key="1">
    <citation type="journal article" date="2015" name="Proc. Natl. Acad. Sci. U.S.A.">
        <title>Genome sequence of the Asian Tiger mosquito, Aedes albopictus, reveals insights into its biology, genetics, and evolution.</title>
        <authorList>
            <person name="Chen X.G."/>
            <person name="Jiang X."/>
            <person name="Gu J."/>
            <person name="Xu M."/>
            <person name="Wu Y."/>
            <person name="Deng Y."/>
            <person name="Zhang C."/>
            <person name="Bonizzoni M."/>
            <person name="Dermauw W."/>
            <person name="Vontas J."/>
            <person name="Armbruster P."/>
            <person name="Huang X."/>
            <person name="Yang Y."/>
            <person name="Zhang H."/>
            <person name="He W."/>
            <person name="Peng H."/>
            <person name="Liu Y."/>
            <person name="Wu K."/>
            <person name="Chen J."/>
            <person name="Lirakis M."/>
            <person name="Topalis P."/>
            <person name="Van Leeuwen T."/>
            <person name="Hall A.B."/>
            <person name="Jiang X."/>
            <person name="Thorpe C."/>
            <person name="Mueller R.L."/>
            <person name="Sun C."/>
            <person name="Waterhouse R.M."/>
            <person name="Yan G."/>
            <person name="Tu Z.J."/>
            <person name="Fang X."/>
            <person name="James A.A."/>
        </authorList>
    </citation>
    <scope>NUCLEOTIDE SEQUENCE [LARGE SCALE GENOMIC DNA]</scope>
    <source>
        <strain evidence="8">Foshan</strain>
    </source>
</reference>
<dbReference type="PANTHER" id="PTHR11857">
    <property type="entry name" value="ODORANT BINDING PROTEIN-RELATED"/>
    <property type="match status" value="1"/>
</dbReference>
<comment type="similarity">
    <text evidence="2">Belongs to the PBP/GOBP family.</text>
</comment>
<dbReference type="Proteomes" id="UP000069940">
    <property type="component" value="Unassembled WGS sequence"/>
</dbReference>
<evidence type="ECO:0000256" key="3">
    <source>
        <dbReference type="ARBA" id="ARBA00022525"/>
    </source>
</evidence>
<dbReference type="Pfam" id="PF01395">
    <property type="entry name" value="PBP_GOBP"/>
    <property type="match status" value="1"/>
</dbReference>
<evidence type="ECO:0000256" key="6">
    <source>
        <dbReference type="SAM" id="SignalP"/>
    </source>
</evidence>
<keyword evidence="5" id="KW-1015">Disulfide bond</keyword>
<dbReference type="RefSeq" id="XP_029709655.2">
    <property type="nucleotide sequence ID" value="XM_029853795.2"/>
</dbReference>
<dbReference type="GeneID" id="109401367"/>
<dbReference type="InterPro" id="IPR006170">
    <property type="entry name" value="PBP/GOBP"/>
</dbReference>
<name>A0ABM1ZRQ0_AEDAL</name>
<protein>
    <submittedName>
        <fullName evidence="7">Uncharacterized protein</fullName>
    </submittedName>
</protein>
<comment type="subcellular location">
    <subcellularLocation>
        <location evidence="1">Secreted</location>
    </subcellularLocation>
</comment>
<dbReference type="Gene3D" id="1.10.238.20">
    <property type="entry name" value="Pheromone/general odorant binding protein domain"/>
    <property type="match status" value="2"/>
</dbReference>
<evidence type="ECO:0000313" key="7">
    <source>
        <dbReference type="EnsemblMetazoa" id="AALFPA23_021063.P31069"/>
    </source>
</evidence>
<dbReference type="SUPFAM" id="SSF47565">
    <property type="entry name" value="Insect pheromone/odorant-binding proteins"/>
    <property type="match status" value="2"/>
</dbReference>
<reference evidence="7" key="2">
    <citation type="submission" date="2025-05" db="UniProtKB">
        <authorList>
            <consortium name="EnsemblMetazoa"/>
        </authorList>
    </citation>
    <scope>IDENTIFICATION</scope>
    <source>
        <strain evidence="7">Foshan</strain>
    </source>
</reference>
<sequence>MNFFLLTLSLVVIFSITDTDATRTPSLKTIDQVVRECGILWNVSPDFFEDFVRTGSGNSIELKELVRCASIWCRWCNVSAHDVVYEVLQNYFNPSPNDQCFLNRTERCMKAALKDLPYTDVLERAFVSFLCYFNQYGNLNRSVQYIPSMPPQEQQVALDTLRIHSVPRETLKDFNEGVFQEGTFECLLRTLLVRLNLYSDTEGPNVKRFQDGNEGYLTPETAECVIEARKSCLGDKCELAQITVKNCLPQVYDETVNLIKNAARMILQQI</sequence>
<dbReference type="InterPro" id="IPR036728">
    <property type="entry name" value="PBP_GOBP_sf"/>
</dbReference>
<feature type="signal peptide" evidence="6">
    <location>
        <begin position="1"/>
        <end position="21"/>
    </location>
</feature>
<keyword evidence="3" id="KW-0964">Secreted</keyword>
<dbReference type="PANTHER" id="PTHR11857:SF46">
    <property type="entry name" value="GENERAL ODORANT-BINDING PROTEIN 99A-RELATED"/>
    <property type="match status" value="1"/>
</dbReference>
<feature type="chain" id="PRO_5046454024" evidence="6">
    <location>
        <begin position="22"/>
        <end position="270"/>
    </location>
</feature>
<accession>A0ABM1ZRQ0</accession>
<keyword evidence="4 6" id="KW-0732">Signal</keyword>